<sequence length="122" mass="14015">MEIEIDANSNPVVLASHKARHIIKKLLPTGRVTRDLISEKMNIHGRSLHRKLQAEGYTFESLIDEVRRDEAKKLLKNPDIPMSQVTGALGYSEQSSFNRSFKRWYGMCPSEYITSEEVKNTH</sequence>
<dbReference type="Gene3D" id="1.10.10.60">
    <property type="entry name" value="Homeodomain-like"/>
    <property type="match status" value="1"/>
</dbReference>
<evidence type="ECO:0000256" key="3">
    <source>
        <dbReference type="ARBA" id="ARBA00023163"/>
    </source>
</evidence>
<dbReference type="PROSITE" id="PS01124">
    <property type="entry name" value="HTH_ARAC_FAMILY_2"/>
    <property type="match status" value="1"/>
</dbReference>
<proteinExistence type="predicted"/>
<dbReference type="InterPro" id="IPR009057">
    <property type="entry name" value="Homeodomain-like_sf"/>
</dbReference>
<evidence type="ECO:0000313" key="6">
    <source>
        <dbReference type="Proteomes" id="UP001500392"/>
    </source>
</evidence>
<dbReference type="InterPro" id="IPR020449">
    <property type="entry name" value="Tscrpt_reg_AraC-type_HTH"/>
</dbReference>
<evidence type="ECO:0000259" key="4">
    <source>
        <dbReference type="PROSITE" id="PS01124"/>
    </source>
</evidence>
<accession>A0ABP7WRL4</accession>
<evidence type="ECO:0000256" key="1">
    <source>
        <dbReference type="ARBA" id="ARBA00023015"/>
    </source>
</evidence>
<keyword evidence="3" id="KW-0804">Transcription</keyword>
<dbReference type="PRINTS" id="PR00032">
    <property type="entry name" value="HTHARAC"/>
</dbReference>
<dbReference type="EMBL" id="BAABDM010000003">
    <property type="protein sequence ID" value="GAA4095136.1"/>
    <property type="molecule type" value="Genomic_DNA"/>
</dbReference>
<keyword evidence="6" id="KW-1185">Reference proteome</keyword>
<name>A0ABP7WRL4_9GAMM</name>
<organism evidence="5 6">
    <name type="scientific">Zhongshania borealis</name>
    <dbReference type="NCBI Taxonomy" id="889488"/>
    <lineage>
        <taxon>Bacteria</taxon>
        <taxon>Pseudomonadati</taxon>
        <taxon>Pseudomonadota</taxon>
        <taxon>Gammaproteobacteria</taxon>
        <taxon>Cellvibrionales</taxon>
        <taxon>Spongiibacteraceae</taxon>
        <taxon>Zhongshania</taxon>
    </lineage>
</organism>
<evidence type="ECO:0000256" key="2">
    <source>
        <dbReference type="ARBA" id="ARBA00023125"/>
    </source>
</evidence>
<dbReference type="Pfam" id="PF12833">
    <property type="entry name" value="HTH_18"/>
    <property type="match status" value="1"/>
</dbReference>
<evidence type="ECO:0000313" key="5">
    <source>
        <dbReference type="EMBL" id="GAA4095136.1"/>
    </source>
</evidence>
<dbReference type="InterPro" id="IPR018060">
    <property type="entry name" value="HTH_AraC"/>
</dbReference>
<dbReference type="PANTHER" id="PTHR47894:SF4">
    <property type="entry name" value="HTH-TYPE TRANSCRIPTIONAL REGULATOR GADX"/>
    <property type="match status" value="1"/>
</dbReference>
<keyword evidence="1" id="KW-0805">Transcription regulation</keyword>
<dbReference type="Proteomes" id="UP001500392">
    <property type="component" value="Unassembled WGS sequence"/>
</dbReference>
<gene>
    <name evidence="5" type="ORF">GCM10022414_19080</name>
</gene>
<dbReference type="PANTHER" id="PTHR47894">
    <property type="entry name" value="HTH-TYPE TRANSCRIPTIONAL REGULATOR GADX"/>
    <property type="match status" value="1"/>
</dbReference>
<comment type="caution">
    <text evidence="5">The sequence shown here is derived from an EMBL/GenBank/DDBJ whole genome shotgun (WGS) entry which is preliminary data.</text>
</comment>
<feature type="domain" description="HTH araC/xylS-type" evidence="4">
    <location>
        <begin position="17"/>
        <end position="115"/>
    </location>
</feature>
<protein>
    <recommendedName>
        <fullName evidence="4">HTH araC/xylS-type domain-containing protein</fullName>
    </recommendedName>
</protein>
<keyword evidence="2" id="KW-0238">DNA-binding</keyword>
<dbReference type="SMART" id="SM00342">
    <property type="entry name" value="HTH_ARAC"/>
    <property type="match status" value="1"/>
</dbReference>
<dbReference type="SUPFAM" id="SSF46689">
    <property type="entry name" value="Homeodomain-like"/>
    <property type="match status" value="1"/>
</dbReference>
<reference evidence="6" key="1">
    <citation type="journal article" date="2019" name="Int. J. Syst. Evol. Microbiol.">
        <title>The Global Catalogue of Microorganisms (GCM) 10K type strain sequencing project: providing services to taxonomists for standard genome sequencing and annotation.</title>
        <authorList>
            <consortium name="The Broad Institute Genomics Platform"/>
            <consortium name="The Broad Institute Genome Sequencing Center for Infectious Disease"/>
            <person name="Wu L."/>
            <person name="Ma J."/>
        </authorList>
    </citation>
    <scope>NUCLEOTIDE SEQUENCE [LARGE SCALE GENOMIC DNA]</scope>
    <source>
        <strain evidence="6">JCM 17304</strain>
    </source>
</reference>